<keyword evidence="2" id="KW-1185">Reference proteome</keyword>
<dbReference type="Proteomes" id="UP000215214">
    <property type="component" value="Chromosome TJEJU"/>
</dbReference>
<dbReference type="EMBL" id="LT899436">
    <property type="protein sequence ID" value="SNR15574.1"/>
    <property type="molecule type" value="Genomic_DNA"/>
</dbReference>
<organism evidence="1 2">
    <name type="scientific">Tenacibaculum jejuense</name>
    <dbReference type="NCBI Taxonomy" id="584609"/>
    <lineage>
        <taxon>Bacteria</taxon>
        <taxon>Pseudomonadati</taxon>
        <taxon>Bacteroidota</taxon>
        <taxon>Flavobacteriia</taxon>
        <taxon>Flavobacteriales</taxon>
        <taxon>Flavobacteriaceae</taxon>
        <taxon>Tenacibaculum</taxon>
    </lineage>
</organism>
<evidence type="ECO:0000313" key="2">
    <source>
        <dbReference type="Proteomes" id="UP000215214"/>
    </source>
</evidence>
<name>A0A238UAS2_9FLAO</name>
<dbReference type="Gene3D" id="2.180.10.10">
    <property type="entry name" value="RHS repeat-associated core"/>
    <property type="match status" value="1"/>
</dbReference>
<reference evidence="1 2" key="1">
    <citation type="submission" date="2017-07" db="EMBL/GenBank/DDBJ databases">
        <authorList>
            <person name="Sun Z.S."/>
            <person name="Albrecht U."/>
            <person name="Echele G."/>
            <person name="Lee C.C."/>
        </authorList>
    </citation>
    <scope>NUCLEOTIDE SEQUENCE [LARGE SCALE GENOMIC DNA]</scope>
    <source>
        <strain evidence="2">type strain: KCTC 22618</strain>
    </source>
</reference>
<proteinExistence type="predicted"/>
<dbReference type="KEGG" id="tje:TJEJU_1868"/>
<sequence>MLQKINKISSKLQLLVICTFIMIFYFSCSSEKTNDWNEENINGKVESYEEKSFNVVNDEKQEKSFVKEIKNFDQKGKIVEEYLYEFDGVGSRFVPKYDEKGYKTEMFCYSTQSNKLVYKWLYTYDDNGNKIKDEIYNSGNQVILERDFKYDQKGNKIESIEKYKYNPEGVVKKKTFEYNDNNENSKTTTYDPFGKKIKNFYTFVYDKDGNKIEENIHNSNGKLTSKWIYKYEFDNQGNWIKKTEFDQGLFPKNIIERTYKYYN</sequence>
<gene>
    <name evidence="1" type="ORF">TJEJU_1868</name>
</gene>
<dbReference type="AlphaFoldDB" id="A0A238UAS2"/>
<keyword evidence="1" id="KW-0449">Lipoprotein</keyword>
<accession>A0A238UAS2</accession>
<evidence type="ECO:0000313" key="1">
    <source>
        <dbReference type="EMBL" id="SNR15574.1"/>
    </source>
</evidence>
<protein>
    <submittedName>
        <fullName evidence="1">Probable lipoprotein</fullName>
    </submittedName>
</protein>